<reference evidence="3" key="2">
    <citation type="submission" date="2021-09" db="EMBL/GenBank/DDBJ databases">
        <authorList>
            <person name="Jia N."/>
            <person name="Wang J."/>
            <person name="Shi W."/>
            <person name="Du L."/>
            <person name="Sun Y."/>
            <person name="Zhan W."/>
            <person name="Jiang J."/>
            <person name="Wang Q."/>
            <person name="Zhang B."/>
            <person name="Ji P."/>
            <person name="Sakyi L.B."/>
            <person name="Cui X."/>
            <person name="Yuan T."/>
            <person name="Jiang B."/>
            <person name="Yang W."/>
            <person name="Lam T.T.-Y."/>
            <person name="Chang Q."/>
            <person name="Ding S."/>
            <person name="Wang X."/>
            <person name="Zhu J."/>
            <person name="Ruan X."/>
            <person name="Zhao L."/>
            <person name="Wei J."/>
            <person name="Que T."/>
            <person name="Du C."/>
            <person name="Cheng J."/>
            <person name="Dai P."/>
            <person name="Han X."/>
            <person name="Huang E."/>
            <person name="Gao Y."/>
            <person name="Liu J."/>
            <person name="Shao H."/>
            <person name="Ye R."/>
            <person name="Li L."/>
            <person name="Wei W."/>
            <person name="Wang X."/>
            <person name="Wang C."/>
            <person name="Huo Q."/>
            <person name="Li W."/>
            <person name="Guo W."/>
            <person name="Chen H."/>
            <person name="Chen S."/>
            <person name="Zhou L."/>
            <person name="Zhou L."/>
            <person name="Ni X."/>
            <person name="Tian J."/>
            <person name="Zhou Y."/>
            <person name="Sheng Y."/>
            <person name="Liu T."/>
            <person name="Pan Y."/>
            <person name="Xia L."/>
            <person name="Li J."/>
            <person name="Zhao F."/>
            <person name="Cao W."/>
        </authorList>
    </citation>
    <scope>NUCLEOTIDE SEQUENCE</scope>
    <source>
        <strain evidence="3">Rsan-2018</strain>
        <tissue evidence="3">Larvae</tissue>
    </source>
</reference>
<dbReference type="AlphaFoldDB" id="A0A9D4YQD0"/>
<feature type="compositionally biased region" description="Polar residues" evidence="1">
    <location>
        <begin position="83"/>
        <end position="102"/>
    </location>
</feature>
<feature type="domain" description="Protein argonaute N-terminal" evidence="2">
    <location>
        <begin position="125"/>
        <end position="220"/>
    </location>
</feature>
<dbReference type="VEuPathDB" id="VectorBase:RSAN_042522"/>
<keyword evidence="4" id="KW-1185">Reference proteome</keyword>
<evidence type="ECO:0000259" key="2">
    <source>
        <dbReference type="Pfam" id="PF16486"/>
    </source>
</evidence>
<proteinExistence type="predicted"/>
<evidence type="ECO:0000313" key="3">
    <source>
        <dbReference type="EMBL" id="KAH7983910.1"/>
    </source>
</evidence>
<dbReference type="InterPro" id="IPR032474">
    <property type="entry name" value="Argonaute_N"/>
</dbReference>
<dbReference type="EMBL" id="JABSTV010001245">
    <property type="protein sequence ID" value="KAH7983910.1"/>
    <property type="molecule type" value="Genomic_DNA"/>
</dbReference>
<name>A0A9D4YQD0_RHISA</name>
<evidence type="ECO:0000313" key="4">
    <source>
        <dbReference type="Proteomes" id="UP000821837"/>
    </source>
</evidence>
<gene>
    <name evidence="3" type="ORF">HPB52_015218</name>
</gene>
<comment type="caution">
    <text evidence="3">The sequence shown here is derived from an EMBL/GenBank/DDBJ whole genome shotgun (WGS) entry which is preliminary data.</text>
</comment>
<protein>
    <recommendedName>
        <fullName evidence="2">Protein argonaute N-terminal domain-containing protein</fullName>
    </recommendedName>
</protein>
<dbReference type="Proteomes" id="UP000821837">
    <property type="component" value="Chromosome 1"/>
</dbReference>
<evidence type="ECO:0000256" key="1">
    <source>
        <dbReference type="SAM" id="MobiDB-lite"/>
    </source>
</evidence>
<sequence>MSKVAVMRPRMAAGCTASGPRTARVGRSPVVLGGSGSKRLAVVIGHEDFSYRCRLLLLRPLCTTSNQANRAIVTHLLGTVNGTGPRSVNTTEGSLQASSSPPFTGGVARGHSNGICGRVKTRLDRSIRLTVNSFVETPAGNVYHCDIEIFGSRKEAKAPEKRKYICISTNINWLVIELLVKKYRTDLGVPASDGAKNLYTRRELKFRERKFAVYSEENQRRPLQNSIFI</sequence>
<organism evidence="3 4">
    <name type="scientific">Rhipicephalus sanguineus</name>
    <name type="common">Brown dog tick</name>
    <name type="synonym">Ixodes sanguineus</name>
    <dbReference type="NCBI Taxonomy" id="34632"/>
    <lineage>
        <taxon>Eukaryota</taxon>
        <taxon>Metazoa</taxon>
        <taxon>Ecdysozoa</taxon>
        <taxon>Arthropoda</taxon>
        <taxon>Chelicerata</taxon>
        <taxon>Arachnida</taxon>
        <taxon>Acari</taxon>
        <taxon>Parasitiformes</taxon>
        <taxon>Ixodida</taxon>
        <taxon>Ixodoidea</taxon>
        <taxon>Ixodidae</taxon>
        <taxon>Rhipicephalinae</taxon>
        <taxon>Rhipicephalus</taxon>
        <taxon>Rhipicephalus</taxon>
    </lineage>
</organism>
<reference evidence="3" key="1">
    <citation type="journal article" date="2020" name="Cell">
        <title>Large-Scale Comparative Analyses of Tick Genomes Elucidate Their Genetic Diversity and Vector Capacities.</title>
        <authorList>
            <consortium name="Tick Genome and Microbiome Consortium (TIGMIC)"/>
            <person name="Jia N."/>
            <person name="Wang J."/>
            <person name="Shi W."/>
            <person name="Du L."/>
            <person name="Sun Y."/>
            <person name="Zhan W."/>
            <person name="Jiang J.F."/>
            <person name="Wang Q."/>
            <person name="Zhang B."/>
            <person name="Ji P."/>
            <person name="Bell-Sakyi L."/>
            <person name="Cui X.M."/>
            <person name="Yuan T.T."/>
            <person name="Jiang B.G."/>
            <person name="Yang W.F."/>
            <person name="Lam T.T."/>
            <person name="Chang Q.C."/>
            <person name="Ding S.J."/>
            <person name="Wang X.J."/>
            <person name="Zhu J.G."/>
            <person name="Ruan X.D."/>
            <person name="Zhao L."/>
            <person name="Wei J.T."/>
            <person name="Ye R.Z."/>
            <person name="Que T.C."/>
            <person name="Du C.H."/>
            <person name="Zhou Y.H."/>
            <person name="Cheng J.X."/>
            <person name="Dai P.F."/>
            <person name="Guo W.B."/>
            <person name="Han X.H."/>
            <person name="Huang E.J."/>
            <person name="Li L.F."/>
            <person name="Wei W."/>
            <person name="Gao Y.C."/>
            <person name="Liu J.Z."/>
            <person name="Shao H.Z."/>
            <person name="Wang X."/>
            <person name="Wang C.C."/>
            <person name="Yang T.C."/>
            <person name="Huo Q.B."/>
            <person name="Li W."/>
            <person name="Chen H.Y."/>
            <person name="Chen S.E."/>
            <person name="Zhou L.G."/>
            <person name="Ni X.B."/>
            <person name="Tian J.H."/>
            <person name="Sheng Y."/>
            <person name="Liu T."/>
            <person name="Pan Y.S."/>
            <person name="Xia L.Y."/>
            <person name="Li J."/>
            <person name="Zhao F."/>
            <person name="Cao W.C."/>
        </authorList>
    </citation>
    <scope>NUCLEOTIDE SEQUENCE</scope>
    <source>
        <strain evidence="3">Rsan-2018</strain>
    </source>
</reference>
<dbReference type="Pfam" id="PF16486">
    <property type="entry name" value="ArgoN"/>
    <property type="match status" value="1"/>
</dbReference>
<feature type="region of interest" description="Disordered" evidence="1">
    <location>
        <begin position="83"/>
        <end position="109"/>
    </location>
</feature>
<accession>A0A9D4YQD0</accession>